<dbReference type="Pfam" id="PF00126">
    <property type="entry name" value="HTH_1"/>
    <property type="match status" value="1"/>
</dbReference>
<dbReference type="InterPro" id="IPR036390">
    <property type="entry name" value="WH_DNA-bd_sf"/>
</dbReference>
<gene>
    <name evidence="4" type="ORF">AFIC_000844</name>
</gene>
<dbReference type="Gene3D" id="3.40.190.290">
    <property type="match status" value="1"/>
</dbReference>
<dbReference type="InterPro" id="IPR000847">
    <property type="entry name" value="LysR_HTH_N"/>
</dbReference>
<keyword evidence="5" id="KW-1185">Reference proteome</keyword>
<evidence type="ECO:0000259" key="3">
    <source>
        <dbReference type="Pfam" id="PF12727"/>
    </source>
</evidence>
<dbReference type="SUPFAM" id="SSF53850">
    <property type="entry name" value="Periplasmic binding protein-like II"/>
    <property type="match status" value="1"/>
</dbReference>
<evidence type="ECO:0000256" key="1">
    <source>
        <dbReference type="SAM" id="MobiDB-lite"/>
    </source>
</evidence>
<dbReference type="Gene3D" id="1.10.10.10">
    <property type="entry name" value="Winged helix-like DNA-binding domain superfamily/Winged helix DNA-binding domain"/>
    <property type="match status" value="1"/>
</dbReference>
<dbReference type="Proteomes" id="UP001213907">
    <property type="component" value="Chromosome"/>
</dbReference>
<feature type="domain" description="PBP" evidence="3">
    <location>
        <begin position="139"/>
        <end position="325"/>
    </location>
</feature>
<dbReference type="Pfam" id="PF12727">
    <property type="entry name" value="PBP_like"/>
    <property type="match status" value="1"/>
</dbReference>
<evidence type="ECO:0000313" key="5">
    <source>
        <dbReference type="Proteomes" id="UP001213907"/>
    </source>
</evidence>
<dbReference type="SUPFAM" id="SSF46785">
    <property type="entry name" value="Winged helix' DNA-binding domain"/>
    <property type="match status" value="1"/>
</dbReference>
<dbReference type="InterPro" id="IPR036388">
    <property type="entry name" value="WH-like_DNA-bd_sf"/>
</dbReference>
<name>A0ABY8BQV7_AFICR</name>
<dbReference type="PANTHER" id="PTHR30432:SF1">
    <property type="entry name" value="DNA-BINDING TRANSCRIPTIONAL DUAL REGULATOR MODE"/>
    <property type="match status" value="1"/>
</dbReference>
<feature type="domain" description="HTH lysR-type" evidence="2">
    <location>
        <begin position="26"/>
        <end position="83"/>
    </location>
</feature>
<feature type="region of interest" description="Disordered" evidence="1">
    <location>
        <begin position="358"/>
        <end position="399"/>
    </location>
</feature>
<dbReference type="InterPro" id="IPR024370">
    <property type="entry name" value="PBP_domain"/>
</dbReference>
<feature type="compositionally biased region" description="Low complexity" evidence="1">
    <location>
        <begin position="378"/>
        <end position="391"/>
    </location>
</feature>
<reference evidence="4 5" key="1">
    <citation type="submission" date="2022-11" db="EMBL/GenBank/DDBJ databases">
        <authorList>
            <person name="Siebert D."/>
            <person name="Busche T."/>
            <person name="Saydam E."/>
            <person name="Kalinowski J."/>
            <person name="Ruckert C."/>
            <person name="Blombach B."/>
        </authorList>
    </citation>
    <scope>NUCLEOTIDE SEQUENCE [LARGE SCALE GENOMIC DNA]</scope>
    <source>
        <strain evidence="4 5">DSM 1083</strain>
    </source>
</reference>
<evidence type="ECO:0000313" key="4">
    <source>
        <dbReference type="EMBL" id="WEF52363.1"/>
    </source>
</evidence>
<accession>A0ABY8BQV7</accession>
<protein>
    <submittedName>
        <fullName evidence="4">Helix-turn-helix transcriptional regulator</fullName>
    </submittedName>
</protein>
<evidence type="ECO:0000259" key="2">
    <source>
        <dbReference type="Pfam" id="PF00126"/>
    </source>
</evidence>
<dbReference type="PANTHER" id="PTHR30432">
    <property type="entry name" value="TRANSCRIPTIONAL REGULATOR MODE"/>
    <property type="match status" value="1"/>
</dbReference>
<sequence length="399" mass="44515">MMLHIEIEPVWRFRKEGSPQAAIVMLGILNEIRQTGKLTSAATHANLSYRHVWNLIEQWSAFFGAALVERQRGRGTTLTPFGEKLVWAGQRLEARLGPQLQNLAQELASEIKPFLHQEPSVIRVHASHGFAVSKLREMLDRLPALGVDLRYVSNQNSLVSLAQNACDLSGVHLPRGPLREQNIRSCLEWLDPREDRVISLVTREMGLMVKRGNPLQINSLEDLVARKARFVNRDHDSGTRQVFNQLLELHGIHPSAVHETQLEFTHAAVAAFVASEMADASFGVEAAARQFGLDFIPLVTEDYFFVCHRAFLDTVPMHHLLELMKGDEFRDAVSKLPGYSPSNPGEISPVKDFFESMVENPGAPAPSRPPVKRAQPGKKIAAKTAVKTAAKTAKKKARR</sequence>
<dbReference type="EMBL" id="CP113162">
    <property type="protein sequence ID" value="WEF52363.1"/>
    <property type="molecule type" value="Genomic_DNA"/>
</dbReference>
<proteinExistence type="predicted"/>
<dbReference type="InterPro" id="IPR051815">
    <property type="entry name" value="Molybdate_resp_trans_reg"/>
</dbReference>
<organism evidence="4 5">
    <name type="scientific">Afipia carboxydohydrogena</name>
    <name type="common">Pseudomonas carboxydohydrogena</name>
    <dbReference type="NCBI Taxonomy" id="290"/>
    <lineage>
        <taxon>Bacteria</taxon>
        <taxon>Pseudomonadati</taxon>
        <taxon>Pseudomonadota</taxon>
        <taxon>Alphaproteobacteria</taxon>
        <taxon>Hyphomicrobiales</taxon>
        <taxon>Nitrobacteraceae</taxon>
        <taxon>Afipia</taxon>
    </lineage>
</organism>